<dbReference type="InterPro" id="IPR002421">
    <property type="entry name" value="5-3_exonuclease"/>
</dbReference>
<feature type="domain" description="DNA-directed DNA polymerase family A palm" evidence="21">
    <location>
        <begin position="726"/>
        <end position="933"/>
    </location>
</feature>
<keyword evidence="6 16" id="KW-0235">DNA replication</keyword>
<dbReference type="GO" id="GO:0003677">
    <property type="term" value="F:DNA binding"/>
    <property type="evidence" value="ECO:0007669"/>
    <property type="project" value="UniProtKB-UniRule"/>
</dbReference>
<dbReference type="FunFam" id="1.10.150.20:FF:000003">
    <property type="entry name" value="DNA polymerase I"/>
    <property type="match status" value="1"/>
</dbReference>
<dbReference type="InterPro" id="IPR020045">
    <property type="entry name" value="DNA_polI_H3TH"/>
</dbReference>
<evidence type="ECO:0000256" key="16">
    <source>
        <dbReference type="RuleBase" id="RU004460"/>
    </source>
</evidence>
<evidence type="ECO:0000313" key="22">
    <source>
        <dbReference type="EMBL" id="BAM02884.1"/>
    </source>
</evidence>
<evidence type="ECO:0000256" key="9">
    <source>
        <dbReference type="ARBA" id="ARBA00022801"/>
    </source>
</evidence>
<comment type="function">
    <text evidence="16">In addition to polymerase activity, this DNA polymerase exhibits 3'-5' and 5'-3' exonuclease activity.</text>
</comment>
<evidence type="ECO:0000256" key="15">
    <source>
        <dbReference type="NCBIfam" id="TIGR00593"/>
    </source>
</evidence>
<evidence type="ECO:0000256" key="18">
    <source>
        <dbReference type="SAM" id="MobiDB-lite"/>
    </source>
</evidence>
<dbReference type="STRING" id="1142394.PSMK_07250"/>
<dbReference type="InterPro" id="IPR008918">
    <property type="entry name" value="HhH2"/>
</dbReference>
<comment type="similarity">
    <text evidence="1 16">Belongs to the DNA polymerase type-A family.</text>
</comment>
<dbReference type="PATRIC" id="fig|1142394.8.peg.748"/>
<dbReference type="PRINTS" id="PR00868">
    <property type="entry name" value="DNAPOLI"/>
</dbReference>
<dbReference type="AlphaFoldDB" id="I0IC96"/>
<dbReference type="HOGENOM" id="CLU_004675_0_0_0"/>
<dbReference type="Gene3D" id="3.30.70.370">
    <property type="match status" value="1"/>
</dbReference>
<keyword evidence="23" id="KW-1185">Reference proteome</keyword>
<evidence type="ECO:0000256" key="10">
    <source>
        <dbReference type="ARBA" id="ARBA00022839"/>
    </source>
</evidence>
<dbReference type="GO" id="GO:0008409">
    <property type="term" value="F:5'-3' exonuclease activity"/>
    <property type="evidence" value="ECO:0007669"/>
    <property type="project" value="UniProtKB-UniRule"/>
</dbReference>
<evidence type="ECO:0000256" key="6">
    <source>
        <dbReference type="ARBA" id="ARBA00022705"/>
    </source>
</evidence>
<dbReference type="SUPFAM" id="SSF88723">
    <property type="entry name" value="PIN domain-like"/>
    <property type="match status" value="1"/>
</dbReference>
<dbReference type="Gene3D" id="1.10.150.20">
    <property type="entry name" value="5' to 3' exonuclease, C-terminal subdomain"/>
    <property type="match status" value="2"/>
</dbReference>
<keyword evidence="17" id="KW-0175">Coiled coil</keyword>
<dbReference type="SUPFAM" id="SSF47807">
    <property type="entry name" value="5' to 3' exonuclease, C-terminal subdomain"/>
    <property type="match status" value="1"/>
</dbReference>
<evidence type="ECO:0000256" key="5">
    <source>
        <dbReference type="ARBA" id="ARBA00022695"/>
    </source>
</evidence>
<dbReference type="SUPFAM" id="SSF53098">
    <property type="entry name" value="Ribonuclease H-like"/>
    <property type="match status" value="1"/>
</dbReference>
<dbReference type="InterPro" id="IPR043502">
    <property type="entry name" value="DNA/RNA_pol_sf"/>
</dbReference>
<feature type="coiled-coil region" evidence="17">
    <location>
        <begin position="567"/>
        <end position="594"/>
    </location>
</feature>
<evidence type="ECO:0000256" key="11">
    <source>
        <dbReference type="ARBA" id="ARBA00022932"/>
    </source>
</evidence>
<keyword evidence="13 16" id="KW-0234">DNA repair</keyword>
<keyword evidence="11 16" id="KW-0239">DNA-directed DNA polymerase</keyword>
<evidence type="ECO:0000259" key="20">
    <source>
        <dbReference type="SMART" id="SM00475"/>
    </source>
</evidence>
<keyword evidence="5 16" id="KW-0548">Nucleotidyltransferase</keyword>
<evidence type="ECO:0000259" key="21">
    <source>
        <dbReference type="SMART" id="SM00482"/>
    </source>
</evidence>
<dbReference type="InterPro" id="IPR020046">
    <property type="entry name" value="5-3_exonucl_a-hlix_arch_N"/>
</dbReference>
<dbReference type="SMART" id="SM00474">
    <property type="entry name" value="35EXOc"/>
    <property type="match status" value="1"/>
</dbReference>
<dbReference type="SMART" id="SM00475">
    <property type="entry name" value="53EXOc"/>
    <property type="match status" value="1"/>
</dbReference>
<dbReference type="NCBIfam" id="TIGR00593">
    <property type="entry name" value="pola"/>
    <property type="match status" value="1"/>
</dbReference>
<evidence type="ECO:0000256" key="12">
    <source>
        <dbReference type="ARBA" id="ARBA00023125"/>
    </source>
</evidence>
<dbReference type="InterPro" id="IPR029060">
    <property type="entry name" value="PIN-like_dom_sf"/>
</dbReference>
<dbReference type="Pfam" id="PF02739">
    <property type="entry name" value="5_3_exonuc_N"/>
    <property type="match status" value="1"/>
</dbReference>
<keyword evidence="4 16" id="KW-0808">Transferase</keyword>
<evidence type="ECO:0000256" key="4">
    <source>
        <dbReference type="ARBA" id="ARBA00022679"/>
    </source>
</evidence>
<dbReference type="EMBL" id="AP012338">
    <property type="protein sequence ID" value="BAM02884.1"/>
    <property type="molecule type" value="Genomic_DNA"/>
</dbReference>
<dbReference type="InterPro" id="IPR002298">
    <property type="entry name" value="DNA_polymerase_A"/>
</dbReference>
<keyword evidence="8 16" id="KW-0227">DNA damage</keyword>
<dbReference type="GO" id="GO:0003887">
    <property type="term" value="F:DNA-directed DNA polymerase activity"/>
    <property type="evidence" value="ECO:0007669"/>
    <property type="project" value="UniProtKB-UniRule"/>
</dbReference>
<dbReference type="FunFam" id="1.10.150.20:FF:000002">
    <property type="entry name" value="DNA polymerase I"/>
    <property type="match status" value="1"/>
</dbReference>
<evidence type="ECO:0000256" key="7">
    <source>
        <dbReference type="ARBA" id="ARBA00022722"/>
    </source>
</evidence>
<dbReference type="GO" id="GO:0006302">
    <property type="term" value="P:double-strand break repair"/>
    <property type="evidence" value="ECO:0007669"/>
    <property type="project" value="TreeGrafter"/>
</dbReference>
<dbReference type="CDD" id="cd09898">
    <property type="entry name" value="H3TH_53EXO"/>
    <property type="match status" value="1"/>
</dbReference>
<dbReference type="EC" id="2.7.7.7" evidence="2 15"/>
<dbReference type="SMART" id="SM00279">
    <property type="entry name" value="HhH2"/>
    <property type="match status" value="1"/>
</dbReference>
<dbReference type="eggNOG" id="COG0749">
    <property type="taxonomic scope" value="Bacteria"/>
</dbReference>
<dbReference type="SMART" id="SM00482">
    <property type="entry name" value="POLAc"/>
    <property type="match status" value="1"/>
</dbReference>
<evidence type="ECO:0000256" key="8">
    <source>
        <dbReference type="ARBA" id="ARBA00022763"/>
    </source>
</evidence>
<dbReference type="PANTHER" id="PTHR10133">
    <property type="entry name" value="DNA POLYMERASE I"/>
    <property type="match status" value="1"/>
</dbReference>
<feature type="domain" description="5'-3' exonuclease" evidence="20">
    <location>
        <begin position="4"/>
        <end position="267"/>
    </location>
</feature>
<proteinExistence type="inferred from homology"/>
<keyword evidence="10 16" id="KW-0269">Exonuclease</keyword>
<dbReference type="InterPro" id="IPR002562">
    <property type="entry name" value="3'-5'_exonuclease_dom"/>
</dbReference>
<dbReference type="InterPro" id="IPR036397">
    <property type="entry name" value="RNaseH_sf"/>
</dbReference>
<evidence type="ECO:0000256" key="13">
    <source>
        <dbReference type="ARBA" id="ARBA00023204"/>
    </source>
</evidence>
<dbReference type="CDD" id="cd08637">
    <property type="entry name" value="DNA_pol_A_pol_I_C"/>
    <property type="match status" value="1"/>
</dbReference>
<dbReference type="RefSeq" id="WP_014436104.1">
    <property type="nucleotide sequence ID" value="NC_017080.1"/>
</dbReference>
<dbReference type="Pfam" id="PF00476">
    <property type="entry name" value="DNA_pol_A"/>
    <property type="match status" value="1"/>
</dbReference>
<gene>
    <name evidence="16 22" type="primary">polA</name>
    <name evidence="22" type="ordered locus">PSMK_07250</name>
</gene>
<dbReference type="Pfam" id="PF01612">
    <property type="entry name" value="DNA_pol_A_exo1"/>
    <property type="match status" value="1"/>
</dbReference>
<dbReference type="InterPro" id="IPR018320">
    <property type="entry name" value="DNA_polymerase_1"/>
</dbReference>
<dbReference type="Proteomes" id="UP000007881">
    <property type="component" value="Chromosome"/>
</dbReference>
<name>I0IC96_PHYMF</name>
<dbReference type="InterPro" id="IPR001098">
    <property type="entry name" value="DNA-dir_DNA_pol_A_palm_dom"/>
</dbReference>
<dbReference type="eggNOG" id="COG0258">
    <property type="taxonomic scope" value="Bacteria"/>
</dbReference>
<sequence>MPDAKPETVYLIDGHYQFFRAYHAIRGGMTSPVTGEPTGAVFAFTAMLLKFFDTCRPTRAALVIDSDEPTFRHALDPAYKGNRIAPPEDFKPQIPVMIEIARGFGLPVLAVPGAEADDIMATLADRLTAADPALRVTLVSKDKDLEQVISDRVVLYDVQTQEVRDEPGLLEKKGITPAQAIDYQALIGDTSDNVPGVEGIGPKTASKLLEKFGDLDGVIAGVPTLKGKQRERLEAAIASGQLALSKQLVTLMRDVETGFDADDAAVSIDAIDDAALLALFERCGFNGHPRELARLKRTADNPEASLGRAKQPDPREEAPAGGLFATPAAEDEPQDDDARYPAFANAGYTCLTSRTAVEQAVEDARSAGRVAVDTETLGMGHHTGLAGVSMSWKEGEAVYIPVLSPEPDTHLGEAEVIELLRPLLEDASVAKLGQNFKYDLHVLAHGGVEVQGPVFDSMVAAFLCNAPGLGMDALALAELDHRCIPIAAVIGEKPRKKADPPQKSIAACDLARVTAYAAEDADVTLRLCNLLEKRCAENGVLELARNVEMPLVPILFEMERAGILVDPDRLEEQRARLAERADELKAEMEAAVEGASPTPEGEEPPSLDSPKQLGALLFDRLGFPVQKKTKTGYSTDAEVLEKLSGLAADGALPNVPTAAHGLPAGMLEYRMLSKLTGTYFAQLQAAAQQLGDSRVHCSFNPTGAATGRLSSSDPNLQNIPIRTETGKQIRSAFVAPEGMKLIAADYSQVELRVLAHLSEDEALLEAFAENRDVHTAVAAEVFKVAEAGVTKEQRNAAKTINFGIVYGVTAFGLARRIEGLDNAGAAELIDAYKARYAGIDRFLQQCVTQARDSGFVTTILGRRRVIDGIDSRNPNQRSLAERLAINSVVQGSAADLIKTAMVDLDRRIRSEDLPLRVLLQVHDELVAEAPAGRADELAGVMREVMSSAMTLRCPLEVEASVGADWLEAK</sequence>
<accession>I0IC96</accession>
<dbReference type="KEGG" id="phm:PSMK_07250"/>
<feature type="domain" description="3'-5' exonuclease" evidence="19">
    <location>
        <begin position="348"/>
        <end position="536"/>
    </location>
</feature>
<dbReference type="CDD" id="cd09859">
    <property type="entry name" value="PIN_53EXO"/>
    <property type="match status" value="1"/>
</dbReference>
<evidence type="ECO:0000256" key="2">
    <source>
        <dbReference type="ARBA" id="ARBA00012417"/>
    </source>
</evidence>
<evidence type="ECO:0000259" key="19">
    <source>
        <dbReference type="SMART" id="SM00474"/>
    </source>
</evidence>
<dbReference type="CDD" id="cd06139">
    <property type="entry name" value="DNA_polA_I_Ecoli_like_exo"/>
    <property type="match status" value="1"/>
</dbReference>
<dbReference type="InterPro" id="IPR012337">
    <property type="entry name" value="RNaseH-like_sf"/>
</dbReference>
<dbReference type="PANTHER" id="PTHR10133:SF27">
    <property type="entry name" value="DNA POLYMERASE NU"/>
    <property type="match status" value="1"/>
</dbReference>
<dbReference type="InterPro" id="IPR036279">
    <property type="entry name" value="5-3_exonuclease_C_sf"/>
</dbReference>
<keyword evidence="9 16" id="KW-0378">Hydrolase</keyword>
<dbReference type="GO" id="GO:0006261">
    <property type="term" value="P:DNA-templated DNA replication"/>
    <property type="evidence" value="ECO:0007669"/>
    <property type="project" value="UniProtKB-UniRule"/>
</dbReference>
<dbReference type="OrthoDB" id="9806424at2"/>
<dbReference type="Gene3D" id="3.30.420.10">
    <property type="entry name" value="Ribonuclease H-like superfamily/Ribonuclease H"/>
    <property type="match status" value="1"/>
</dbReference>
<comment type="catalytic activity">
    <reaction evidence="14 16">
        <text>DNA(n) + a 2'-deoxyribonucleoside 5'-triphosphate = DNA(n+1) + diphosphate</text>
        <dbReference type="Rhea" id="RHEA:22508"/>
        <dbReference type="Rhea" id="RHEA-COMP:17339"/>
        <dbReference type="Rhea" id="RHEA-COMP:17340"/>
        <dbReference type="ChEBI" id="CHEBI:33019"/>
        <dbReference type="ChEBI" id="CHEBI:61560"/>
        <dbReference type="ChEBI" id="CHEBI:173112"/>
        <dbReference type="EC" id="2.7.7.7"/>
    </reaction>
</comment>
<evidence type="ECO:0000256" key="1">
    <source>
        <dbReference type="ARBA" id="ARBA00007705"/>
    </source>
</evidence>
<feature type="region of interest" description="Disordered" evidence="18">
    <location>
        <begin position="294"/>
        <end position="335"/>
    </location>
</feature>
<evidence type="ECO:0000256" key="3">
    <source>
        <dbReference type="ARBA" id="ARBA00020311"/>
    </source>
</evidence>
<keyword evidence="7" id="KW-0540">Nuclease</keyword>
<dbReference type="SUPFAM" id="SSF56672">
    <property type="entry name" value="DNA/RNA polymerases"/>
    <property type="match status" value="1"/>
</dbReference>
<dbReference type="Gene3D" id="1.20.1060.10">
    <property type="entry name" value="Taq DNA Polymerase, Chain T, domain 4"/>
    <property type="match status" value="1"/>
</dbReference>
<evidence type="ECO:0000256" key="14">
    <source>
        <dbReference type="ARBA" id="ARBA00049244"/>
    </source>
</evidence>
<keyword evidence="12 16" id="KW-0238">DNA-binding</keyword>
<protein>
    <recommendedName>
        <fullName evidence="3 15">DNA polymerase I</fullName>
        <ecNumber evidence="2 15">2.7.7.7</ecNumber>
    </recommendedName>
</protein>
<evidence type="ECO:0000313" key="23">
    <source>
        <dbReference type="Proteomes" id="UP000007881"/>
    </source>
</evidence>
<dbReference type="Gene3D" id="3.40.50.1010">
    <property type="entry name" value="5'-nuclease"/>
    <property type="match status" value="1"/>
</dbReference>
<reference evidence="22 23" key="1">
    <citation type="submission" date="2012-02" db="EMBL/GenBank/DDBJ databases">
        <title>Complete genome sequence of Phycisphaera mikurensis NBRC 102666.</title>
        <authorList>
            <person name="Ankai A."/>
            <person name="Hosoyama A."/>
            <person name="Terui Y."/>
            <person name="Sekine M."/>
            <person name="Fukai R."/>
            <person name="Kato Y."/>
            <person name="Nakamura S."/>
            <person name="Yamada-Narita S."/>
            <person name="Kawakoshi A."/>
            <person name="Fukunaga Y."/>
            <person name="Yamazaki S."/>
            <person name="Fujita N."/>
        </authorList>
    </citation>
    <scope>NUCLEOTIDE SEQUENCE [LARGE SCALE GENOMIC DNA]</scope>
    <source>
        <strain evidence="23">NBRC 102666 / KCTC 22515 / FYK2301M01</strain>
    </source>
</reference>
<evidence type="ECO:0000256" key="17">
    <source>
        <dbReference type="SAM" id="Coils"/>
    </source>
</evidence>
<dbReference type="NCBIfam" id="NF004397">
    <property type="entry name" value="PRK05755.1"/>
    <property type="match status" value="1"/>
</dbReference>
<dbReference type="Pfam" id="PF01367">
    <property type="entry name" value="5_3_exonuc"/>
    <property type="match status" value="1"/>
</dbReference>
<dbReference type="GO" id="GO:0008408">
    <property type="term" value="F:3'-5' exonuclease activity"/>
    <property type="evidence" value="ECO:0007669"/>
    <property type="project" value="UniProtKB-UniRule"/>
</dbReference>
<organism evidence="22 23">
    <name type="scientific">Phycisphaera mikurensis (strain NBRC 102666 / KCTC 22515 / FYK2301M01)</name>
    <dbReference type="NCBI Taxonomy" id="1142394"/>
    <lineage>
        <taxon>Bacteria</taxon>
        <taxon>Pseudomonadati</taxon>
        <taxon>Planctomycetota</taxon>
        <taxon>Phycisphaerae</taxon>
        <taxon>Phycisphaerales</taxon>
        <taxon>Phycisphaeraceae</taxon>
        <taxon>Phycisphaera</taxon>
    </lineage>
</organism>